<comment type="caution">
    <text evidence="1">The sequence shown here is derived from an EMBL/GenBank/DDBJ whole genome shotgun (WGS) entry which is preliminary data.</text>
</comment>
<dbReference type="OrthoDB" id="10362193at2759"/>
<sequence length="126" mass="14200">MLIPKLGFLKSSGVSIEEAMAMVLWCPVCFTFSIENNLKPNIFWDFLAHCPHRIYHQRLSPLIFYGLFISAVIRLVPFASIVEGNFFNTCVFVKKPFEGLFSFIISSTTPVSLHCPTASKSATYTL</sequence>
<evidence type="ECO:0000313" key="1">
    <source>
        <dbReference type="EMBL" id="PON61037.1"/>
    </source>
</evidence>
<protein>
    <submittedName>
        <fullName evidence="1">Uncharacterized protein</fullName>
    </submittedName>
</protein>
<proteinExistence type="predicted"/>
<evidence type="ECO:0000313" key="2">
    <source>
        <dbReference type="Proteomes" id="UP000237105"/>
    </source>
</evidence>
<keyword evidence="2" id="KW-1185">Reference proteome</keyword>
<gene>
    <name evidence="1" type="ORF">PanWU01x14_148230</name>
</gene>
<name>A0A2P5CJ16_PARAD</name>
<dbReference type="Proteomes" id="UP000237105">
    <property type="component" value="Unassembled WGS sequence"/>
</dbReference>
<dbReference type="EMBL" id="JXTB01000124">
    <property type="protein sequence ID" value="PON61037.1"/>
    <property type="molecule type" value="Genomic_DNA"/>
</dbReference>
<reference evidence="2" key="1">
    <citation type="submission" date="2016-06" db="EMBL/GenBank/DDBJ databases">
        <title>Parallel loss of symbiosis genes in relatives of nitrogen-fixing non-legume Parasponia.</title>
        <authorList>
            <person name="Van Velzen R."/>
            <person name="Holmer R."/>
            <person name="Bu F."/>
            <person name="Rutten L."/>
            <person name="Van Zeijl A."/>
            <person name="Liu W."/>
            <person name="Santuari L."/>
            <person name="Cao Q."/>
            <person name="Sharma T."/>
            <person name="Shen D."/>
            <person name="Roswanjaya Y."/>
            <person name="Wardhani T."/>
            <person name="Kalhor M.S."/>
            <person name="Jansen J."/>
            <person name="Van den Hoogen J."/>
            <person name="Gungor B."/>
            <person name="Hartog M."/>
            <person name="Hontelez J."/>
            <person name="Verver J."/>
            <person name="Yang W.-C."/>
            <person name="Schijlen E."/>
            <person name="Repin R."/>
            <person name="Schilthuizen M."/>
            <person name="Schranz E."/>
            <person name="Heidstra R."/>
            <person name="Miyata K."/>
            <person name="Fedorova E."/>
            <person name="Kohlen W."/>
            <person name="Bisseling T."/>
            <person name="Smit S."/>
            <person name="Geurts R."/>
        </authorList>
    </citation>
    <scope>NUCLEOTIDE SEQUENCE [LARGE SCALE GENOMIC DNA]</scope>
    <source>
        <strain evidence="2">cv. WU1-14</strain>
    </source>
</reference>
<organism evidence="1 2">
    <name type="scientific">Parasponia andersonii</name>
    <name type="common">Sponia andersonii</name>
    <dbReference type="NCBI Taxonomy" id="3476"/>
    <lineage>
        <taxon>Eukaryota</taxon>
        <taxon>Viridiplantae</taxon>
        <taxon>Streptophyta</taxon>
        <taxon>Embryophyta</taxon>
        <taxon>Tracheophyta</taxon>
        <taxon>Spermatophyta</taxon>
        <taxon>Magnoliopsida</taxon>
        <taxon>eudicotyledons</taxon>
        <taxon>Gunneridae</taxon>
        <taxon>Pentapetalae</taxon>
        <taxon>rosids</taxon>
        <taxon>fabids</taxon>
        <taxon>Rosales</taxon>
        <taxon>Cannabaceae</taxon>
        <taxon>Parasponia</taxon>
    </lineage>
</organism>
<dbReference type="AlphaFoldDB" id="A0A2P5CJ16"/>
<accession>A0A2P5CJ16</accession>